<feature type="domain" description="GHMP kinase C-terminal" evidence="14">
    <location>
        <begin position="240"/>
        <end position="319"/>
    </location>
</feature>
<dbReference type="NCBIfam" id="TIGR00549">
    <property type="entry name" value="mevalon_kin"/>
    <property type="match status" value="1"/>
</dbReference>
<dbReference type="InterPro" id="IPR036554">
    <property type="entry name" value="GHMP_kinase_C_sf"/>
</dbReference>
<feature type="domain" description="GHMP kinase N-terminal" evidence="13">
    <location>
        <begin position="95"/>
        <end position="164"/>
    </location>
</feature>
<protein>
    <recommendedName>
        <fullName evidence="3">mevalonate kinase</fullName>
        <ecNumber evidence="3">2.7.1.36</ecNumber>
    </recommendedName>
</protein>
<dbReference type="GO" id="GO:0005524">
    <property type="term" value="F:ATP binding"/>
    <property type="evidence" value="ECO:0007669"/>
    <property type="project" value="UniProtKB-KW"/>
</dbReference>
<dbReference type="InterPro" id="IPR006205">
    <property type="entry name" value="Mev_gal_kin"/>
</dbReference>
<keyword evidence="6 15" id="KW-0808">Transferase</keyword>
<dbReference type="AlphaFoldDB" id="A0A6G9ZI40"/>
<dbReference type="GO" id="GO:0005829">
    <property type="term" value="C:cytosol"/>
    <property type="evidence" value="ECO:0007669"/>
    <property type="project" value="TreeGrafter"/>
</dbReference>
<dbReference type="InterPro" id="IPR006204">
    <property type="entry name" value="GHMP_kinase_N_dom"/>
</dbReference>
<dbReference type="PROSITE" id="PS00627">
    <property type="entry name" value="GHMP_KINASES_ATP"/>
    <property type="match status" value="1"/>
</dbReference>
<dbReference type="RefSeq" id="WP_167492106.1">
    <property type="nucleotide sequence ID" value="NZ_CP046173.1"/>
</dbReference>
<dbReference type="PRINTS" id="PR00959">
    <property type="entry name" value="MEVGALKINASE"/>
</dbReference>
<keyword evidence="4" id="KW-0963">Cytoplasm</keyword>
<organism evidence="15 16">
    <name type="scientific">Nocardia terpenica</name>
    <dbReference type="NCBI Taxonomy" id="455432"/>
    <lineage>
        <taxon>Bacteria</taxon>
        <taxon>Bacillati</taxon>
        <taxon>Actinomycetota</taxon>
        <taxon>Actinomycetes</taxon>
        <taxon>Mycobacteriales</taxon>
        <taxon>Nocardiaceae</taxon>
        <taxon>Nocardia</taxon>
    </lineage>
</organism>
<evidence type="ECO:0000256" key="10">
    <source>
        <dbReference type="ARBA" id="ARBA00022842"/>
    </source>
</evidence>
<dbReference type="EMBL" id="CP046173">
    <property type="protein sequence ID" value="QIS24746.1"/>
    <property type="molecule type" value="Genomic_DNA"/>
</dbReference>
<evidence type="ECO:0000256" key="7">
    <source>
        <dbReference type="ARBA" id="ARBA00022741"/>
    </source>
</evidence>
<evidence type="ECO:0000256" key="4">
    <source>
        <dbReference type="ARBA" id="ARBA00022490"/>
    </source>
</evidence>
<reference evidence="15 16" key="1">
    <citation type="journal article" date="2019" name="ACS Chem. Biol.">
        <title>Identification and Mobilization of a Cryptic Antibiotic Biosynthesis Gene Locus from a Human-Pathogenic Nocardia Isolate.</title>
        <authorList>
            <person name="Herisse M."/>
            <person name="Ishida K."/>
            <person name="Porter J.L."/>
            <person name="Howden B."/>
            <person name="Hertweck C."/>
            <person name="Stinear T.P."/>
            <person name="Pidot S.J."/>
        </authorList>
    </citation>
    <scope>NUCLEOTIDE SEQUENCE [LARGE SCALE GENOMIC DNA]</scope>
    <source>
        <strain evidence="15 16">AUSMDU00012715</strain>
    </source>
</reference>
<evidence type="ECO:0000259" key="14">
    <source>
        <dbReference type="Pfam" id="PF08544"/>
    </source>
</evidence>
<keyword evidence="7" id="KW-0547">Nucleotide-binding</keyword>
<evidence type="ECO:0000259" key="13">
    <source>
        <dbReference type="Pfam" id="PF00288"/>
    </source>
</evidence>
<sequence>MGPDDGNPAAKSTGTGYAHGKAILLGEHTVVYGTPAIALPLPVLPVTASAGLGGADPTPVMAGIGAVPAVVSRLRCGDGVAPRSGPQVAAGKAVQRWGRAGDVVDVVTCSTVPAARGLGSSAACAAAAVLAVADLYDRTIDAEGLYELVQCGEQVAHGRASGIDARTVTVDPLECGPVWFLAGEVSAIAMGCDASWVIADTGVASQTEDAVAAVRAVFEQDPMWATRVLGKARALVTGAAHDVRAGDITALGHKLVIFQGVLAELGVSTPALDRLVAAALDAGALGAKLTGGGLGGCILGLTRTPGDAARVRSVLERAGATSTWTIRTRGDTG</sequence>
<comment type="similarity">
    <text evidence="2">Belongs to the GHMP kinase family. Mevalonate kinase subfamily.</text>
</comment>
<evidence type="ECO:0000256" key="12">
    <source>
        <dbReference type="ARBA" id="ARBA00029438"/>
    </source>
</evidence>
<keyword evidence="9" id="KW-0067">ATP-binding</keyword>
<dbReference type="InterPro" id="IPR006203">
    <property type="entry name" value="GHMP_knse_ATP-bd_CS"/>
</dbReference>
<name>A0A6G9ZI40_9NOCA</name>
<dbReference type="EC" id="2.7.1.36" evidence="3"/>
<dbReference type="InterPro" id="IPR020568">
    <property type="entry name" value="Ribosomal_Su5_D2-typ_SF"/>
</dbReference>
<evidence type="ECO:0000256" key="9">
    <source>
        <dbReference type="ARBA" id="ARBA00022840"/>
    </source>
</evidence>
<comment type="pathway">
    <text evidence="12">Isoprenoid biosynthesis; isopentenyl diphosphate biosynthesis via mevalonate pathway; isopentenyl diphosphate from (R)-mevalonate: step 1/3.</text>
</comment>
<dbReference type="Gene3D" id="3.30.70.890">
    <property type="entry name" value="GHMP kinase, C-terminal domain"/>
    <property type="match status" value="1"/>
</dbReference>
<dbReference type="Gene3D" id="3.30.230.10">
    <property type="match status" value="1"/>
</dbReference>
<dbReference type="InterPro" id="IPR013750">
    <property type="entry name" value="GHMP_kinase_C_dom"/>
</dbReference>
<proteinExistence type="inferred from homology"/>
<dbReference type="GO" id="GO:0004496">
    <property type="term" value="F:mevalonate kinase activity"/>
    <property type="evidence" value="ECO:0007669"/>
    <property type="project" value="UniProtKB-EC"/>
</dbReference>
<dbReference type="Proteomes" id="UP000500953">
    <property type="component" value="Chromosome"/>
</dbReference>
<dbReference type="UniPathway" id="UPA00057">
    <property type="reaction ID" value="UER00098"/>
</dbReference>
<dbReference type="Pfam" id="PF00288">
    <property type="entry name" value="GHMP_kinases_N"/>
    <property type="match status" value="1"/>
</dbReference>
<evidence type="ECO:0000256" key="2">
    <source>
        <dbReference type="ARBA" id="ARBA00006495"/>
    </source>
</evidence>
<comment type="subcellular location">
    <subcellularLocation>
        <location evidence="1">Cytoplasm</location>
    </subcellularLocation>
</comment>
<evidence type="ECO:0000256" key="1">
    <source>
        <dbReference type="ARBA" id="ARBA00004496"/>
    </source>
</evidence>
<evidence type="ECO:0000256" key="8">
    <source>
        <dbReference type="ARBA" id="ARBA00022777"/>
    </source>
</evidence>
<dbReference type="SUPFAM" id="SSF54211">
    <property type="entry name" value="Ribosomal protein S5 domain 2-like"/>
    <property type="match status" value="1"/>
</dbReference>
<dbReference type="GO" id="GO:0019287">
    <property type="term" value="P:isopentenyl diphosphate biosynthetic process, mevalonate pathway"/>
    <property type="evidence" value="ECO:0007669"/>
    <property type="project" value="UniProtKB-UniPathway"/>
</dbReference>
<evidence type="ECO:0000313" key="16">
    <source>
        <dbReference type="Proteomes" id="UP000500953"/>
    </source>
</evidence>
<dbReference type="PANTHER" id="PTHR43290">
    <property type="entry name" value="MEVALONATE KINASE"/>
    <property type="match status" value="1"/>
</dbReference>
<dbReference type="Pfam" id="PF08544">
    <property type="entry name" value="GHMP_kinases_C"/>
    <property type="match status" value="1"/>
</dbReference>
<evidence type="ECO:0000256" key="11">
    <source>
        <dbReference type="ARBA" id="ARBA00023098"/>
    </source>
</evidence>
<keyword evidence="10" id="KW-0460">Magnesium</keyword>
<keyword evidence="11" id="KW-0443">Lipid metabolism</keyword>
<keyword evidence="8 15" id="KW-0418">Kinase</keyword>
<evidence type="ECO:0000256" key="3">
    <source>
        <dbReference type="ARBA" id="ARBA00012103"/>
    </source>
</evidence>
<evidence type="ECO:0000256" key="5">
    <source>
        <dbReference type="ARBA" id="ARBA00022516"/>
    </source>
</evidence>
<dbReference type="PANTHER" id="PTHR43290:SF2">
    <property type="entry name" value="MEVALONATE KINASE"/>
    <property type="match status" value="1"/>
</dbReference>
<evidence type="ECO:0000256" key="6">
    <source>
        <dbReference type="ARBA" id="ARBA00022679"/>
    </source>
</evidence>
<dbReference type="SUPFAM" id="SSF55060">
    <property type="entry name" value="GHMP Kinase, C-terminal domain"/>
    <property type="match status" value="1"/>
</dbReference>
<dbReference type="InterPro" id="IPR014721">
    <property type="entry name" value="Ribsml_uS5_D2-typ_fold_subgr"/>
</dbReference>
<accession>A0A6G9ZI40</accession>
<gene>
    <name evidence="15" type="primary">mvk</name>
    <name evidence="15" type="ORF">F6W96_39240</name>
</gene>
<evidence type="ECO:0000313" key="15">
    <source>
        <dbReference type="EMBL" id="QIS24746.1"/>
    </source>
</evidence>
<keyword evidence="5" id="KW-0444">Lipid biosynthesis</keyword>